<dbReference type="Proteomes" id="UP000078046">
    <property type="component" value="Unassembled WGS sequence"/>
</dbReference>
<accession>A0A177BAB5</accession>
<evidence type="ECO:0000256" key="2">
    <source>
        <dbReference type="ARBA" id="ARBA00022763"/>
    </source>
</evidence>
<keyword evidence="2" id="KW-0227">DNA damage</keyword>
<evidence type="ECO:0000256" key="4">
    <source>
        <dbReference type="ARBA" id="ARBA00023204"/>
    </source>
</evidence>
<evidence type="ECO:0000256" key="3">
    <source>
        <dbReference type="ARBA" id="ARBA00023125"/>
    </source>
</evidence>
<keyword evidence="3" id="KW-0238">DNA-binding</keyword>
<name>A0A177BAB5_9BILA</name>
<sequence>MSYMIYETISSIMMVTSDAVRGVCEYLQVFVNEAVERSILNSNSDTIEEVDLKNVLLQLMLDFN</sequence>
<evidence type="ECO:0000313" key="6">
    <source>
        <dbReference type="Proteomes" id="UP000078046"/>
    </source>
</evidence>
<reference evidence="5 6" key="1">
    <citation type="submission" date="2016-04" db="EMBL/GenBank/DDBJ databases">
        <title>The genome of Intoshia linei affirms orthonectids as highly simplified spiralians.</title>
        <authorList>
            <person name="Mikhailov K.V."/>
            <person name="Slusarev G.S."/>
            <person name="Nikitin M.A."/>
            <person name="Logacheva M.D."/>
            <person name="Penin A."/>
            <person name="Aleoshin V."/>
            <person name="Panchin Y.V."/>
        </authorList>
    </citation>
    <scope>NUCLEOTIDE SEQUENCE [LARGE SCALE GENOMIC DNA]</scope>
    <source>
        <strain evidence="5">Intl2013</strain>
        <tissue evidence="5">Whole animal</tissue>
    </source>
</reference>
<keyword evidence="6" id="KW-1185">Reference proteome</keyword>
<dbReference type="GO" id="GO:0003677">
    <property type="term" value="F:DNA binding"/>
    <property type="evidence" value="ECO:0007669"/>
    <property type="project" value="UniProtKB-KW"/>
</dbReference>
<dbReference type="AlphaFoldDB" id="A0A177BAB5"/>
<organism evidence="5 6">
    <name type="scientific">Intoshia linei</name>
    <dbReference type="NCBI Taxonomy" id="1819745"/>
    <lineage>
        <taxon>Eukaryota</taxon>
        <taxon>Metazoa</taxon>
        <taxon>Spiralia</taxon>
        <taxon>Lophotrochozoa</taxon>
        <taxon>Mesozoa</taxon>
        <taxon>Orthonectida</taxon>
        <taxon>Rhopaluridae</taxon>
        <taxon>Intoshia</taxon>
    </lineage>
</organism>
<comment type="caution">
    <text evidence="5">The sequence shown here is derived from an EMBL/GenBank/DDBJ whole genome shotgun (WGS) entry which is preliminary data.</text>
</comment>
<evidence type="ECO:0000256" key="1">
    <source>
        <dbReference type="ARBA" id="ARBA00009359"/>
    </source>
</evidence>
<dbReference type="Pfam" id="PF09415">
    <property type="entry name" value="CENP-X"/>
    <property type="match status" value="1"/>
</dbReference>
<dbReference type="CDD" id="cd22921">
    <property type="entry name" value="HFD_CENP-X"/>
    <property type="match status" value="1"/>
</dbReference>
<protein>
    <submittedName>
        <fullName evidence="5">Uncharacterized protein</fullName>
    </submittedName>
</protein>
<dbReference type="Gene3D" id="6.10.130.30">
    <property type="match status" value="1"/>
</dbReference>
<gene>
    <name evidence="5" type="ORF">A3Q56_00971</name>
</gene>
<dbReference type="GO" id="GO:0051382">
    <property type="term" value="P:kinetochore assembly"/>
    <property type="evidence" value="ECO:0007669"/>
    <property type="project" value="InterPro"/>
</dbReference>
<comment type="similarity">
    <text evidence="1">Belongs to the CENP-X/MHF2 family.</text>
</comment>
<dbReference type="OrthoDB" id="2500381at2759"/>
<proteinExistence type="inferred from homology"/>
<dbReference type="GO" id="GO:0006281">
    <property type="term" value="P:DNA repair"/>
    <property type="evidence" value="ECO:0007669"/>
    <property type="project" value="UniProtKB-KW"/>
</dbReference>
<dbReference type="EMBL" id="LWCA01000066">
    <property type="protein sequence ID" value="OAF71258.1"/>
    <property type="molecule type" value="Genomic_DNA"/>
</dbReference>
<dbReference type="InterPro" id="IPR018552">
    <property type="entry name" value="CENP-X"/>
</dbReference>
<evidence type="ECO:0000313" key="5">
    <source>
        <dbReference type="EMBL" id="OAF71258.1"/>
    </source>
</evidence>
<keyword evidence="4" id="KW-0234">DNA repair</keyword>